<keyword evidence="2" id="KW-0812">Transmembrane</keyword>
<keyword evidence="5" id="KW-1185">Reference proteome</keyword>
<evidence type="ECO:0000313" key="5">
    <source>
        <dbReference type="Proteomes" id="UP000887540"/>
    </source>
</evidence>
<dbReference type="CDD" id="cd02961">
    <property type="entry name" value="PDI_a_family"/>
    <property type="match status" value="2"/>
</dbReference>
<feature type="domain" description="Thioredoxin" evidence="4">
    <location>
        <begin position="71"/>
        <end position="219"/>
    </location>
</feature>
<feature type="compositionally biased region" description="Basic and acidic residues" evidence="1">
    <location>
        <begin position="66"/>
        <end position="78"/>
    </location>
</feature>
<dbReference type="InterPro" id="IPR013766">
    <property type="entry name" value="Thioredoxin_domain"/>
</dbReference>
<organism evidence="5 6">
    <name type="scientific">Acrobeloides nanus</name>
    <dbReference type="NCBI Taxonomy" id="290746"/>
    <lineage>
        <taxon>Eukaryota</taxon>
        <taxon>Metazoa</taxon>
        <taxon>Ecdysozoa</taxon>
        <taxon>Nematoda</taxon>
        <taxon>Chromadorea</taxon>
        <taxon>Rhabditida</taxon>
        <taxon>Tylenchina</taxon>
        <taxon>Cephalobomorpha</taxon>
        <taxon>Cephaloboidea</taxon>
        <taxon>Cephalobidae</taxon>
        <taxon>Acrobeloides</taxon>
    </lineage>
</organism>
<feature type="region of interest" description="Disordered" evidence="1">
    <location>
        <begin position="28"/>
        <end position="90"/>
    </location>
</feature>
<dbReference type="PANTHER" id="PTHR19991:SF2">
    <property type="entry name" value="GH08893P"/>
    <property type="match status" value="1"/>
</dbReference>
<protein>
    <submittedName>
        <fullName evidence="6">Thioredoxin domain-containing protein</fullName>
    </submittedName>
</protein>
<dbReference type="Proteomes" id="UP000887540">
    <property type="component" value="Unplaced"/>
</dbReference>
<feature type="signal peptide" evidence="3">
    <location>
        <begin position="1"/>
        <end position="22"/>
    </location>
</feature>
<dbReference type="Gene3D" id="3.40.30.10">
    <property type="entry name" value="Glutaredoxin"/>
    <property type="match status" value="2"/>
</dbReference>
<evidence type="ECO:0000256" key="1">
    <source>
        <dbReference type="SAM" id="MobiDB-lite"/>
    </source>
</evidence>
<name>A0A914CDI4_9BILA</name>
<feature type="compositionally biased region" description="Pro residues" evidence="1">
    <location>
        <begin position="39"/>
        <end position="49"/>
    </location>
</feature>
<dbReference type="SUPFAM" id="SSF52833">
    <property type="entry name" value="Thioredoxin-like"/>
    <property type="match status" value="2"/>
</dbReference>
<evidence type="ECO:0000313" key="6">
    <source>
        <dbReference type="WBParaSite" id="ACRNAN_Path_829.g3153.t1"/>
    </source>
</evidence>
<dbReference type="InterPro" id="IPR010893">
    <property type="entry name" value="NiFe-hyd_mat_HyaE"/>
</dbReference>
<accession>A0A914CDI4</accession>
<feature type="chain" id="PRO_5036758283" evidence="3">
    <location>
        <begin position="23"/>
        <end position="377"/>
    </location>
</feature>
<keyword evidence="2" id="KW-0472">Membrane</keyword>
<evidence type="ECO:0000259" key="4">
    <source>
        <dbReference type="PROSITE" id="PS51352"/>
    </source>
</evidence>
<feature type="transmembrane region" description="Helical" evidence="2">
    <location>
        <begin position="347"/>
        <end position="366"/>
    </location>
</feature>
<keyword evidence="2" id="KW-1133">Transmembrane helix</keyword>
<dbReference type="InterPro" id="IPR036249">
    <property type="entry name" value="Thioredoxin-like_sf"/>
</dbReference>
<dbReference type="WBParaSite" id="ACRNAN_Path_829.g3153.t1">
    <property type="protein sequence ID" value="ACRNAN_Path_829.g3153.t1"/>
    <property type="gene ID" value="ACRNAN_Path_829.g3153"/>
</dbReference>
<sequence length="377" mass="43050">MKLRNFILLSVFLFATISLVVAKNKKNHARSTAADDSHPPPPEKAAPPTPEKKATSSSKHSSKSKATKETVKETKERPLTVNPPGYQGEHEFSIEDVDEDKITEILRDATKNLVVFFYDGRVKCPGCGDALSEVEEIDDDIEATGYIEVVKTDDRRVAREFGVNTFPALVYFRRRNPILYDGEFKDSEIVWRWLRAHDEVATWDLTDYNFEDRTDSFSPDESTLDWFVMFYDSEEADCNAFVALWETVAHKLRGLVNVGKVDTSVSDDVTERFRIDDNQCPTFLLFHRGKMYRYNDPAKDVRGLTQFALTKFKDQRGHRVPEPPTVIEHFYEHVKERVIDALDDNQTLTAIGVGGLIVIISITLFVKAYRINKQKAS</sequence>
<evidence type="ECO:0000256" key="2">
    <source>
        <dbReference type="SAM" id="Phobius"/>
    </source>
</evidence>
<evidence type="ECO:0000256" key="3">
    <source>
        <dbReference type="SAM" id="SignalP"/>
    </source>
</evidence>
<keyword evidence="3" id="KW-0732">Signal</keyword>
<dbReference type="AlphaFoldDB" id="A0A914CDI4"/>
<reference evidence="6" key="1">
    <citation type="submission" date="2022-11" db="UniProtKB">
        <authorList>
            <consortium name="WormBaseParasite"/>
        </authorList>
    </citation>
    <scope>IDENTIFICATION</scope>
</reference>
<dbReference type="PROSITE" id="PS51352">
    <property type="entry name" value="THIOREDOXIN_2"/>
    <property type="match status" value="1"/>
</dbReference>
<dbReference type="PANTHER" id="PTHR19991">
    <property type="entry name" value="L 2 01289"/>
    <property type="match status" value="1"/>
</dbReference>
<proteinExistence type="predicted"/>
<dbReference type="Pfam" id="PF07449">
    <property type="entry name" value="HyaE"/>
    <property type="match status" value="1"/>
</dbReference>
<dbReference type="Pfam" id="PF00085">
    <property type="entry name" value="Thioredoxin"/>
    <property type="match status" value="1"/>
</dbReference>